<keyword evidence="2" id="KW-1185">Reference proteome</keyword>
<dbReference type="Proteomes" id="UP000053989">
    <property type="component" value="Unassembled WGS sequence"/>
</dbReference>
<reference evidence="1 2" key="1">
    <citation type="submission" date="2014-04" db="EMBL/GenBank/DDBJ databases">
        <authorList>
            <consortium name="DOE Joint Genome Institute"/>
            <person name="Kuo A."/>
            <person name="Kohler A."/>
            <person name="Nagy L.G."/>
            <person name="Floudas D."/>
            <person name="Copeland A."/>
            <person name="Barry K.W."/>
            <person name="Cichocki N."/>
            <person name="Veneault-Fourrey C."/>
            <person name="LaButti K."/>
            <person name="Lindquist E.A."/>
            <person name="Lipzen A."/>
            <person name="Lundell T."/>
            <person name="Morin E."/>
            <person name="Murat C."/>
            <person name="Sun H."/>
            <person name="Tunlid A."/>
            <person name="Henrissat B."/>
            <person name="Grigoriev I.V."/>
            <person name="Hibbett D.S."/>
            <person name="Martin F."/>
            <person name="Nordberg H.P."/>
            <person name="Cantor M.N."/>
            <person name="Hua S.X."/>
        </authorList>
    </citation>
    <scope>NUCLEOTIDE SEQUENCE [LARGE SCALE GENOMIC DNA]</scope>
    <source>
        <strain evidence="1 2">Foug A</strain>
    </source>
</reference>
<dbReference type="HOGENOM" id="CLU_188058_0_1_1"/>
<gene>
    <name evidence="1" type="ORF">SCLCIDRAFT_142380</name>
</gene>
<dbReference type="STRING" id="1036808.A0A0C3D6X4"/>
<dbReference type="EMBL" id="KN822236">
    <property type="protein sequence ID" value="KIM51841.1"/>
    <property type="molecule type" value="Genomic_DNA"/>
</dbReference>
<feature type="non-terminal residue" evidence="1">
    <location>
        <position position="1"/>
    </location>
</feature>
<evidence type="ECO:0000313" key="1">
    <source>
        <dbReference type="EMBL" id="KIM51841.1"/>
    </source>
</evidence>
<dbReference type="AlphaFoldDB" id="A0A0C3D6X4"/>
<evidence type="ECO:0000313" key="2">
    <source>
        <dbReference type="Proteomes" id="UP000053989"/>
    </source>
</evidence>
<proteinExistence type="predicted"/>
<dbReference type="OrthoDB" id="2142724at2759"/>
<accession>A0A0C3D6X4</accession>
<evidence type="ECO:0008006" key="3">
    <source>
        <dbReference type="Google" id="ProtNLM"/>
    </source>
</evidence>
<dbReference type="InParanoid" id="A0A0C3D6X4"/>
<sequence>DGILHCEIVEGLFCTETFTSFIKGLLDNMRPFPAPNSMIVMDNCQIHKHPSIQNLIEAR</sequence>
<name>A0A0C3D6X4_9AGAM</name>
<reference evidence="2" key="2">
    <citation type="submission" date="2015-01" db="EMBL/GenBank/DDBJ databases">
        <title>Evolutionary Origins and Diversification of the Mycorrhizal Mutualists.</title>
        <authorList>
            <consortium name="DOE Joint Genome Institute"/>
            <consortium name="Mycorrhizal Genomics Consortium"/>
            <person name="Kohler A."/>
            <person name="Kuo A."/>
            <person name="Nagy L.G."/>
            <person name="Floudas D."/>
            <person name="Copeland A."/>
            <person name="Barry K.W."/>
            <person name="Cichocki N."/>
            <person name="Veneault-Fourrey C."/>
            <person name="LaButti K."/>
            <person name="Lindquist E.A."/>
            <person name="Lipzen A."/>
            <person name="Lundell T."/>
            <person name="Morin E."/>
            <person name="Murat C."/>
            <person name="Riley R."/>
            <person name="Ohm R."/>
            <person name="Sun H."/>
            <person name="Tunlid A."/>
            <person name="Henrissat B."/>
            <person name="Grigoriev I.V."/>
            <person name="Hibbett D.S."/>
            <person name="Martin F."/>
        </authorList>
    </citation>
    <scope>NUCLEOTIDE SEQUENCE [LARGE SCALE GENOMIC DNA]</scope>
    <source>
        <strain evidence="2">Foug A</strain>
    </source>
</reference>
<organism evidence="1 2">
    <name type="scientific">Scleroderma citrinum Foug A</name>
    <dbReference type="NCBI Taxonomy" id="1036808"/>
    <lineage>
        <taxon>Eukaryota</taxon>
        <taxon>Fungi</taxon>
        <taxon>Dikarya</taxon>
        <taxon>Basidiomycota</taxon>
        <taxon>Agaricomycotina</taxon>
        <taxon>Agaricomycetes</taxon>
        <taxon>Agaricomycetidae</taxon>
        <taxon>Boletales</taxon>
        <taxon>Sclerodermatineae</taxon>
        <taxon>Sclerodermataceae</taxon>
        <taxon>Scleroderma</taxon>
    </lineage>
</organism>
<protein>
    <recommendedName>
        <fullName evidence="3">Tc1-like transposase DDE domain-containing protein</fullName>
    </recommendedName>
</protein>